<dbReference type="GO" id="GO:0008081">
    <property type="term" value="F:phosphoric diester hydrolase activity"/>
    <property type="evidence" value="ECO:0007669"/>
    <property type="project" value="InterPro"/>
</dbReference>
<dbReference type="STRING" id="765915.A0A1Y2HLB6"/>
<dbReference type="AlphaFoldDB" id="A0A1Y2HLB6"/>
<name>A0A1Y2HLB6_9FUNG</name>
<dbReference type="PROSITE" id="PS51704">
    <property type="entry name" value="GP_PDE"/>
    <property type="match status" value="1"/>
</dbReference>
<keyword evidence="3" id="KW-1185">Reference proteome</keyword>
<dbReference type="PANTHER" id="PTHR46211:SF14">
    <property type="entry name" value="GLYCEROPHOSPHODIESTER PHOSPHODIESTERASE"/>
    <property type="match status" value="1"/>
</dbReference>
<proteinExistence type="predicted"/>
<dbReference type="PANTHER" id="PTHR46211">
    <property type="entry name" value="GLYCEROPHOSPHORYL DIESTER PHOSPHODIESTERASE"/>
    <property type="match status" value="1"/>
</dbReference>
<evidence type="ECO:0000313" key="3">
    <source>
        <dbReference type="Proteomes" id="UP000193411"/>
    </source>
</evidence>
<evidence type="ECO:0000313" key="2">
    <source>
        <dbReference type="EMBL" id="ORZ35388.1"/>
    </source>
</evidence>
<reference evidence="2 3" key="1">
    <citation type="submission" date="2016-07" db="EMBL/GenBank/DDBJ databases">
        <title>Pervasive Adenine N6-methylation of Active Genes in Fungi.</title>
        <authorList>
            <consortium name="DOE Joint Genome Institute"/>
            <person name="Mondo S.J."/>
            <person name="Dannebaum R.O."/>
            <person name="Kuo R.C."/>
            <person name="Labutti K."/>
            <person name="Haridas S."/>
            <person name="Kuo A."/>
            <person name="Salamov A."/>
            <person name="Ahrendt S.R."/>
            <person name="Lipzen A."/>
            <person name="Sullivan W."/>
            <person name="Andreopoulos W.B."/>
            <person name="Clum A."/>
            <person name="Lindquist E."/>
            <person name="Daum C."/>
            <person name="Ramamoorthy G.K."/>
            <person name="Gryganskyi A."/>
            <person name="Culley D."/>
            <person name="Magnuson J.K."/>
            <person name="James T.Y."/>
            <person name="O'Malley M.A."/>
            <person name="Stajich J.E."/>
            <person name="Spatafora J.W."/>
            <person name="Visel A."/>
            <person name="Grigoriev I.V."/>
        </authorList>
    </citation>
    <scope>NUCLEOTIDE SEQUENCE [LARGE SCALE GENOMIC DNA]</scope>
    <source>
        <strain evidence="2 3">PL171</strain>
    </source>
</reference>
<dbReference type="OrthoDB" id="1470350at2759"/>
<dbReference type="Pfam" id="PF03009">
    <property type="entry name" value="GDPD"/>
    <property type="match status" value="1"/>
</dbReference>
<feature type="non-terminal residue" evidence="2">
    <location>
        <position position="260"/>
    </location>
</feature>
<dbReference type="Proteomes" id="UP000193411">
    <property type="component" value="Unassembled WGS sequence"/>
</dbReference>
<protein>
    <submittedName>
        <fullName evidence="2">PLC-like phosphodiesterase</fullName>
    </submittedName>
</protein>
<dbReference type="Gene3D" id="3.20.20.190">
    <property type="entry name" value="Phosphatidylinositol (PI) phosphodiesterase"/>
    <property type="match status" value="1"/>
</dbReference>
<accession>A0A1Y2HLB6</accession>
<evidence type="ECO:0000259" key="1">
    <source>
        <dbReference type="PROSITE" id="PS51704"/>
    </source>
</evidence>
<comment type="caution">
    <text evidence="2">The sequence shown here is derived from an EMBL/GenBank/DDBJ whole genome shotgun (WGS) entry which is preliminary data.</text>
</comment>
<dbReference type="EMBL" id="MCFL01000022">
    <property type="protein sequence ID" value="ORZ35388.1"/>
    <property type="molecule type" value="Genomic_DNA"/>
</dbReference>
<dbReference type="SUPFAM" id="SSF51695">
    <property type="entry name" value="PLC-like phosphodiesterases"/>
    <property type="match status" value="1"/>
</dbReference>
<dbReference type="InterPro" id="IPR017946">
    <property type="entry name" value="PLC-like_Pdiesterase_TIM-brl"/>
</dbReference>
<dbReference type="GO" id="GO:0006629">
    <property type="term" value="P:lipid metabolic process"/>
    <property type="evidence" value="ECO:0007669"/>
    <property type="project" value="InterPro"/>
</dbReference>
<dbReference type="InterPro" id="IPR030395">
    <property type="entry name" value="GP_PDE_dom"/>
</dbReference>
<feature type="domain" description="GP-PDE" evidence="1">
    <location>
        <begin position="5"/>
        <end position="259"/>
    </location>
</feature>
<sequence length="260" mass="28621">AASRMLCIGHRGIAALYPENTLPSLVAALDQGADGIELDIRLTLDNEVIVMHDPTLDRSTNATGNVRDWTWDRMQREGVVAKKTHLGYGECFGEGPAAAVKPEEHKDAGPKEAPIPRLVDVLDMLVEYPREWDNPLSIMTHLHTILTLPRYTALLPRITLGIWSPHFIFSLPPTSLPVKRSFIGSNLTLARLCSRAVDTFSLDMDVVLANPDWVRARKAKGYTITTWTVDGEAKIANVMAQGLVDGIITDCVGQCLSVRD</sequence>
<feature type="non-terminal residue" evidence="2">
    <location>
        <position position="1"/>
    </location>
</feature>
<organism evidence="2 3">
    <name type="scientific">Catenaria anguillulae PL171</name>
    <dbReference type="NCBI Taxonomy" id="765915"/>
    <lineage>
        <taxon>Eukaryota</taxon>
        <taxon>Fungi</taxon>
        <taxon>Fungi incertae sedis</taxon>
        <taxon>Blastocladiomycota</taxon>
        <taxon>Blastocladiomycetes</taxon>
        <taxon>Blastocladiales</taxon>
        <taxon>Catenariaceae</taxon>
        <taxon>Catenaria</taxon>
    </lineage>
</organism>
<gene>
    <name evidence="2" type="ORF">BCR44DRAFT_106950</name>
</gene>